<comment type="caution">
    <text evidence="24">The sequence shown here is derived from an EMBL/GenBank/DDBJ whole genome shotgun (WGS) entry which is preliminary data.</text>
</comment>
<dbReference type="RefSeq" id="WP_163153817.1">
    <property type="nucleotide sequence ID" value="NZ_VKHP01000045.1"/>
</dbReference>
<keyword evidence="16 19" id="KW-0408">Iron</keyword>
<dbReference type="InterPro" id="IPR009056">
    <property type="entry name" value="Cyt_c-like_dom"/>
</dbReference>
<comment type="function">
    <text evidence="19">C-type cytochrome. Part of the cbb3-type cytochrome c oxidase complex.</text>
</comment>
<keyword evidence="8 19" id="KW-0679">Respiratory chain</keyword>
<evidence type="ECO:0000256" key="21">
    <source>
        <dbReference type="PIRSR" id="PIRSR000006-2"/>
    </source>
</evidence>
<evidence type="ECO:0000256" key="7">
    <source>
        <dbReference type="ARBA" id="ARBA00022617"/>
    </source>
</evidence>
<feature type="binding site" description="covalent" evidence="21">
    <location>
        <position position="222"/>
    </location>
    <ligand>
        <name>heme c</name>
        <dbReference type="ChEBI" id="CHEBI:61717"/>
        <label>2</label>
    </ligand>
</feature>
<dbReference type="InterPro" id="IPR036909">
    <property type="entry name" value="Cyt_c-like_dom_sf"/>
</dbReference>
<name>A0A6P1BGY4_9BRAD</name>
<dbReference type="GO" id="GO:0016491">
    <property type="term" value="F:oxidoreductase activity"/>
    <property type="evidence" value="ECO:0007669"/>
    <property type="project" value="UniProtKB-KW"/>
</dbReference>
<evidence type="ECO:0000256" key="6">
    <source>
        <dbReference type="ARBA" id="ARBA00022519"/>
    </source>
</evidence>
<evidence type="ECO:0000256" key="3">
    <source>
        <dbReference type="ARBA" id="ARBA00006113"/>
    </source>
</evidence>
<dbReference type="GO" id="GO:0006119">
    <property type="term" value="P:oxidative phosphorylation"/>
    <property type="evidence" value="ECO:0007669"/>
    <property type="project" value="UniProtKB-UniPathway"/>
</dbReference>
<evidence type="ECO:0000256" key="16">
    <source>
        <dbReference type="ARBA" id="ARBA00023004"/>
    </source>
</evidence>
<dbReference type="GO" id="GO:0046872">
    <property type="term" value="F:metal ion binding"/>
    <property type="evidence" value="ECO:0007669"/>
    <property type="project" value="UniProtKB-KW"/>
</dbReference>
<keyword evidence="13 19" id="KW-0249">Electron transport</keyword>
<keyword evidence="5 19" id="KW-1003">Cell membrane</keyword>
<dbReference type="NCBIfam" id="TIGR00782">
    <property type="entry name" value="ccoP"/>
    <property type="match status" value="1"/>
</dbReference>
<comment type="similarity">
    <text evidence="3 19">Belongs to the CcoP / FixP family.</text>
</comment>
<dbReference type="GO" id="GO:0009055">
    <property type="term" value="F:electron transfer activity"/>
    <property type="evidence" value="ECO:0007669"/>
    <property type="project" value="InterPro"/>
</dbReference>
<feature type="domain" description="Cytochrome c" evidence="23">
    <location>
        <begin position="110"/>
        <end position="199"/>
    </location>
</feature>
<keyword evidence="9 22" id="KW-0812">Transmembrane</keyword>
<feature type="transmembrane region" description="Helical" evidence="22">
    <location>
        <begin position="34"/>
        <end position="52"/>
    </location>
</feature>
<evidence type="ECO:0000256" key="15">
    <source>
        <dbReference type="ARBA" id="ARBA00023002"/>
    </source>
</evidence>
<evidence type="ECO:0000256" key="1">
    <source>
        <dbReference type="ARBA" id="ARBA00004533"/>
    </source>
</evidence>
<feature type="binding site" description="axial binding residue" evidence="20">
    <location>
        <position position="267"/>
    </location>
    <ligand>
        <name>heme c</name>
        <dbReference type="ChEBI" id="CHEBI:61717"/>
        <label>1</label>
    </ligand>
    <ligandPart>
        <name>Fe</name>
        <dbReference type="ChEBI" id="CHEBI:18248"/>
    </ligandPart>
</feature>
<dbReference type="PROSITE" id="PS51007">
    <property type="entry name" value="CYTC"/>
    <property type="match status" value="2"/>
</dbReference>
<evidence type="ECO:0000256" key="8">
    <source>
        <dbReference type="ARBA" id="ARBA00022660"/>
    </source>
</evidence>
<feature type="binding site" description="covalent" evidence="21">
    <location>
        <position position="126"/>
    </location>
    <ligand>
        <name>heme c</name>
        <dbReference type="ChEBI" id="CHEBI:61717"/>
        <label>1</label>
    </ligand>
</feature>
<comment type="pathway">
    <text evidence="2 19">Energy metabolism; oxidative phosphorylation.</text>
</comment>
<dbReference type="PANTHER" id="PTHR33751:SF1">
    <property type="entry name" value="CBB3-TYPE CYTOCHROME C OXIDASE SUBUNIT FIXP"/>
    <property type="match status" value="1"/>
</dbReference>
<feature type="binding site" description="covalent" evidence="21">
    <location>
        <position position="225"/>
    </location>
    <ligand>
        <name>heme c</name>
        <dbReference type="ChEBI" id="CHEBI:61717"/>
        <label>2</label>
    </ligand>
</feature>
<evidence type="ECO:0000313" key="24">
    <source>
        <dbReference type="EMBL" id="NEU96890.1"/>
    </source>
</evidence>
<dbReference type="Gene3D" id="1.10.760.10">
    <property type="entry name" value="Cytochrome c-like domain"/>
    <property type="match status" value="2"/>
</dbReference>
<evidence type="ECO:0000313" key="25">
    <source>
        <dbReference type="Proteomes" id="UP000468531"/>
    </source>
</evidence>
<keyword evidence="7 19" id="KW-0349">Heme</keyword>
<dbReference type="GO" id="GO:0005886">
    <property type="term" value="C:plasma membrane"/>
    <property type="evidence" value="ECO:0007669"/>
    <property type="project" value="UniProtKB-SubCell"/>
</dbReference>
<sequence length="294" mass="32674">MAVEQPDRDSYTGYLTTGHEWSGLKELNTPVPRVLYFFLTLAFLFSVGYWVLMPAWPLGVTYTKGLLGIDQRTLVTASLQDAALERSVWTKRIETEDFSRIQSDARLMTIVRETGHTLFGNNCAACHGTDAKGGPGFPDLTTNSWLWGGKPEEIFNTIRVGVNSTHPDTHVSQMPAFGRDQMLPRQDVIKVASYIYLLSHPRPADMDPANIEAGKAIFAANCVACHGADAKGNPELGAPNLTDRFWIYGGDFDTIDTTVWGGRQGHMPTWESRLSQLDRKILTLYLVDKRIPGP</sequence>
<evidence type="ECO:0000256" key="2">
    <source>
        <dbReference type="ARBA" id="ARBA00004673"/>
    </source>
</evidence>
<dbReference type="SUPFAM" id="SSF46626">
    <property type="entry name" value="Cytochrome c"/>
    <property type="match status" value="2"/>
</dbReference>
<evidence type="ECO:0000256" key="9">
    <source>
        <dbReference type="ARBA" id="ARBA00022692"/>
    </source>
</evidence>
<dbReference type="InterPro" id="IPR004678">
    <property type="entry name" value="Cyt_c_oxidase_cbb3_su3"/>
</dbReference>
<dbReference type="PIRSF" id="PIRSF000006">
    <property type="entry name" value="Cbb3-Cox_fixP"/>
    <property type="match status" value="1"/>
</dbReference>
<keyword evidence="12 19" id="KW-0375">Hydrogen ion transport</keyword>
<keyword evidence="18 19" id="KW-0472">Membrane</keyword>
<dbReference type="GO" id="GO:0020037">
    <property type="term" value="F:heme binding"/>
    <property type="evidence" value="ECO:0007669"/>
    <property type="project" value="InterPro"/>
</dbReference>
<keyword evidence="6 19" id="KW-0997">Cell inner membrane</keyword>
<dbReference type="Proteomes" id="UP000468531">
    <property type="component" value="Unassembled WGS sequence"/>
</dbReference>
<evidence type="ECO:0000256" key="19">
    <source>
        <dbReference type="PIRNR" id="PIRNR000006"/>
    </source>
</evidence>
<dbReference type="InterPro" id="IPR038414">
    <property type="entry name" value="CcoP_N_sf"/>
</dbReference>
<dbReference type="Gene3D" id="6.10.280.130">
    <property type="match status" value="1"/>
</dbReference>
<evidence type="ECO:0000259" key="23">
    <source>
        <dbReference type="PROSITE" id="PS51007"/>
    </source>
</evidence>
<feature type="binding site" description="axial binding residue" evidence="20">
    <location>
        <position position="127"/>
    </location>
    <ligand>
        <name>heme c</name>
        <dbReference type="ChEBI" id="CHEBI:61717"/>
        <label>1</label>
    </ligand>
    <ligandPart>
        <name>Fe</name>
        <dbReference type="ChEBI" id="CHEBI:18248"/>
    </ligandPart>
</feature>
<dbReference type="InterPro" id="IPR050597">
    <property type="entry name" value="Cytochrome_c_Oxidase_Subunit"/>
</dbReference>
<keyword evidence="15 19" id="KW-0560">Oxidoreductase</keyword>
<comment type="subcellular location">
    <subcellularLocation>
        <location evidence="1 19">Cell inner membrane</location>
    </subcellularLocation>
</comment>
<dbReference type="AlphaFoldDB" id="A0A6P1BGY4"/>
<keyword evidence="10 19" id="KW-0479">Metal-binding</keyword>
<dbReference type="Pfam" id="PF13442">
    <property type="entry name" value="Cytochrome_CBB3"/>
    <property type="match status" value="1"/>
</dbReference>
<dbReference type="InterPro" id="IPR032858">
    <property type="entry name" value="CcoP_N"/>
</dbReference>
<proteinExistence type="inferred from homology"/>
<gene>
    <name evidence="24" type="primary">ccoP</name>
    <name evidence="24" type="ORF">FNJ47_13830</name>
</gene>
<dbReference type="GO" id="GO:1902600">
    <property type="term" value="P:proton transmembrane transport"/>
    <property type="evidence" value="ECO:0007669"/>
    <property type="project" value="UniProtKB-KW"/>
</dbReference>
<keyword evidence="14 22" id="KW-1133">Transmembrane helix</keyword>
<evidence type="ECO:0000256" key="5">
    <source>
        <dbReference type="ARBA" id="ARBA00022475"/>
    </source>
</evidence>
<comment type="subunit">
    <text evidence="19">Component of the cbb3-type cytochrome c oxidase.</text>
</comment>
<keyword evidence="11" id="KW-0677">Repeat</keyword>
<feature type="binding site" description="axial binding residue" evidence="20">
    <location>
        <position position="174"/>
    </location>
    <ligand>
        <name>heme c</name>
        <dbReference type="ChEBI" id="CHEBI:61717"/>
        <label>2</label>
    </ligand>
    <ligandPart>
        <name>Fe</name>
        <dbReference type="ChEBI" id="CHEBI:18248"/>
    </ligandPart>
</feature>
<accession>A0A6P1BGY4</accession>
<protein>
    <recommendedName>
        <fullName evidence="19">Cbb3-type cytochrome c oxidase subunit</fullName>
    </recommendedName>
</protein>
<evidence type="ECO:0000256" key="11">
    <source>
        <dbReference type="ARBA" id="ARBA00022737"/>
    </source>
</evidence>
<evidence type="ECO:0000256" key="4">
    <source>
        <dbReference type="ARBA" id="ARBA00022448"/>
    </source>
</evidence>
<evidence type="ECO:0000256" key="10">
    <source>
        <dbReference type="ARBA" id="ARBA00022723"/>
    </source>
</evidence>
<dbReference type="EMBL" id="VKHP01000045">
    <property type="protein sequence ID" value="NEU96890.1"/>
    <property type="molecule type" value="Genomic_DNA"/>
</dbReference>
<dbReference type="Pfam" id="PF14715">
    <property type="entry name" value="FixP_N"/>
    <property type="match status" value="1"/>
</dbReference>
<organism evidence="24 25">
    <name type="scientific">Bradyrhizobium uaiense</name>
    <dbReference type="NCBI Taxonomy" id="2594946"/>
    <lineage>
        <taxon>Bacteria</taxon>
        <taxon>Pseudomonadati</taxon>
        <taxon>Pseudomonadota</taxon>
        <taxon>Alphaproteobacteria</taxon>
        <taxon>Hyphomicrobiales</taxon>
        <taxon>Nitrobacteraceae</taxon>
        <taxon>Bradyrhizobium</taxon>
    </lineage>
</organism>
<evidence type="ECO:0000256" key="18">
    <source>
        <dbReference type="ARBA" id="ARBA00023136"/>
    </source>
</evidence>
<evidence type="ECO:0000256" key="17">
    <source>
        <dbReference type="ARBA" id="ARBA00023065"/>
    </source>
</evidence>
<keyword evidence="17 19" id="KW-0406">Ion transport</keyword>
<evidence type="ECO:0000256" key="14">
    <source>
        <dbReference type="ARBA" id="ARBA00022989"/>
    </source>
</evidence>
<dbReference type="Pfam" id="PF00034">
    <property type="entry name" value="Cytochrom_C"/>
    <property type="match status" value="1"/>
</dbReference>
<dbReference type="PANTHER" id="PTHR33751">
    <property type="entry name" value="CBB3-TYPE CYTOCHROME C OXIDASE SUBUNIT FIXP"/>
    <property type="match status" value="1"/>
</dbReference>
<evidence type="ECO:0000256" key="12">
    <source>
        <dbReference type="ARBA" id="ARBA00022781"/>
    </source>
</evidence>
<feature type="binding site" description="covalent" evidence="21">
    <location>
        <position position="123"/>
    </location>
    <ligand>
        <name>heme c</name>
        <dbReference type="ChEBI" id="CHEBI:61717"/>
        <label>1</label>
    </ligand>
</feature>
<keyword evidence="4 19" id="KW-0813">Transport</keyword>
<comment type="cofactor">
    <cofactor evidence="19 21">
        <name>heme c</name>
        <dbReference type="ChEBI" id="CHEBI:61717"/>
    </cofactor>
    <text evidence="19 21">Binds 2 heme C groups per subunit.</text>
</comment>
<reference evidence="24 25" key="1">
    <citation type="journal article" date="2020" name="Arch. Microbiol.">
        <title>Bradyrhizobium uaiense sp. nov., a new highly efficient cowpea symbiont.</title>
        <authorList>
            <person name="Cabral Michel D."/>
            <person name="Azarias Guimaraes A."/>
            <person name="Martins da Costa E."/>
            <person name="Soares de Carvalho T."/>
            <person name="Balsanelli E."/>
            <person name="Willems A."/>
            <person name="Maltempi de Souza E."/>
            <person name="de Souza Moreira F.M."/>
        </authorList>
    </citation>
    <scope>NUCLEOTIDE SEQUENCE [LARGE SCALE GENOMIC DNA]</scope>
    <source>
        <strain evidence="24 25">UFLA 03-164</strain>
    </source>
</reference>
<evidence type="ECO:0000256" key="13">
    <source>
        <dbReference type="ARBA" id="ARBA00022982"/>
    </source>
</evidence>
<dbReference type="UniPathway" id="UPA00705"/>
<evidence type="ECO:0000256" key="22">
    <source>
        <dbReference type="SAM" id="Phobius"/>
    </source>
</evidence>
<feature type="domain" description="Cytochrome c" evidence="23">
    <location>
        <begin position="209"/>
        <end position="290"/>
    </location>
</feature>
<keyword evidence="25" id="KW-1185">Reference proteome</keyword>
<evidence type="ECO:0000256" key="20">
    <source>
        <dbReference type="PIRSR" id="PIRSR000006-1"/>
    </source>
</evidence>
<feature type="binding site" description="axial binding residue" evidence="20">
    <location>
        <position position="226"/>
    </location>
    <ligand>
        <name>heme c</name>
        <dbReference type="ChEBI" id="CHEBI:61717"/>
        <label>2</label>
    </ligand>
    <ligandPart>
        <name>Fe</name>
        <dbReference type="ChEBI" id="CHEBI:18248"/>
    </ligandPart>
</feature>